<sequence>MTPDELASLNEIGHDIVQAFAAIICETLLLTIYGVFVLKCLLLVRHSVKQRALSGYLLSMTILTMFASAIVLWTLDLTNFIMEAKITLIEKSGDLIDAKYQEALAFVFRLEAAQDVLYAYMTLLGDAIIIHRIWKLQAFSGRLWVLLVPCAILFGSFVATVILTVCVAEGGSNIDSQQVNFKSPVCVNIQIITYIMPSANTAIATGLIGLTAWKYRKSIAPMFRDNASIVANSTSKAKQTQIEKILVLLLESGILYFLFFATQIVLASIHAGNGSLPGLTFASKIYAYSSSVIVGLYPTILIVLARSKHNVLDRAAASSAVTSLPSLRIAGRRVIDSGRDRTPTFQITQIGTRRADDEPELDSLPPSPQDAAEKGERSSL</sequence>
<dbReference type="OrthoDB" id="3248740at2759"/>
<dbReference type="Proteomes" id="UP000623467">
    <property type="component" value="Unassembled WGS sequence"/>
</dbReference>
<comment type="caution">
    <text evidence="3">The sequence shown here is derived from an EMBL/GenBank/DDBJ whole genome shotgun (WGS) entry which is preliminary data.</text>
</comment>
<feature type="compositionally biased region" description="Basic and acidic residues" evidence="1">
    <location>
        <begin position="371"/>
        <end position="380"/>
    </location>
</feature>
<feature type="transmembrane region" description="Helical" evidence="2">
    <location>
        <begin position="191"/>
        <end position="213"/>
    </location>
</feature>
<evidence type="ECO:0000313" key="4">
    <source>
        <dbReference type="Proteomes" id="UP000623467"/>
    </source>
</evidence>
<keyword evidence="2" id="KW-0812">Transmembrane</keyword>
<gene>
    <name evidence="3" type="ORF">MSAN_00435900</name>
</gene>
<organism evidence="3 4">
    <name type="scientific">Mycena sanguinolenta</name>
    <dbReference type="NCBI Taxonomy" id="230812"/>
    <lineage>
        <taxon>Eukaryota</taxon>
        <taxon>Fungi</taxon>
        <taxon>Dikarya</taxon>
        <taxon>Basidiomycota</taxon>
        <taxon>Agaricomycotina</taxon>
        <taxon>Agaricomycetes</taxon>
        <taxon>Agaricomycetidae</taxon>
        <taxon>Agaricales</taxon>
        <taxon>Marasmiineae</taxon>
        <taxon>Mycenaceae</taxon>
        <taxon>Mycena</taxon>
    </lineage>
</organism>
<feature type="transmembrane region" description="Helical" evidence="2">
    <location>
        <begin position="146"/>
        <end position="171"/>
    </location>
</feature>
<evidence type="ECO:0000313" key="3">
    <source>
        <dbReference type="EMBL" id="KAF7375479.1"/>
    </source>
</evidence>
<feature type="region of interest" description="Disordered" evidence="1">
    <location>
        <begin position="346"/>
        <end position="380"/>
    </location>
</feature>
<protein>
    <submittedName>
        <fullName evidence="3">Uncharacterized protein</fullName>
    </submittedName>
</protein>
<proteinExistence type="predicted"/>
<evidence type="ECO:0000256" key="2">
    <source>
        <dbReference type="SAM" id="Phobius"/>
    </source>
</evidence>
<dbReference type="EMBL" id="JACAZH010000002">
    <property type="protein sequence ID" value="KAF7375479.1"/>
    <property type="molecule type" value="Genomic_DNA"/>
</dbReference>
<feature type="transmembrane region" description="Helical" evidence="2">
    <location>
        <begin position="20"/>
        <end position="44"/>
    </location>
</feature>
<keyword evidence="2" id="KW-0472">Membrane</keyword>
<keyword evidence="2" id="KW-1133">Transmembrane helix</keyword>
<name>A0A8H6ZDH4_9AGAR</name>
<feature type="transmembrane region" description="Helical" evidence="2">
    <location>
        <begin position="56"/>
        <end position="75"/>
    </location>
</feature>
<accession>A0A8H6ZDH4</accession>
<feature type="transmembrane region" description="Helical" evidence="2">
    <location>
        <begin position="285"/>
        <end position="305"/>
    </location>
</feature>
<keyword evidence="4" id="KW-1185">Reference proteome</keyword>
<dbReference type="AlphaFoldDB" id="A0A8H6ZDH4"/>
<evidence type="ECO:0000256" key="1">
    <source>
        <dbReference type="SAM" id="MobiDB-lite"/>
    </source>
</evidence>
<feature type="transmembrane region" description="Helical" evidence="2">
    <location>
        <begin position="116"/>
        <end position="134"/>
    </location>
</feature>
<feature type="transmembrane region" description="Helical" evidence="2">
    <location>
        <begin position="245"/>
        <end position="265"/>
    </location>
</feature>
<reference evidence="3" key="1">
    <citation type="submission" date="2020-05" db="EMBL/GenBank/DDBJ databases">
        <title>Mycena genomes resolve the evolution of fungal bioluminescence.</title>
        <authorList>
            <person name="Tsai I.J."/>
        </authorList>
    </citation>
    <scope>NUCLEOTIDE SEQUENCE</scope>
    <source>
        <strain evidence="3">160909Yilan</strain>
    </source>
</reference>